<keyword evidence="3 7" id="KW-0805">Transcription regulation</keyword>
<dbReference type="SUPFAM" id="SSF54427">
    <property type="entry name" value="NTF2-like"/>
    <property type="match status" value="1"/>
</dbReference>
<dbReference type="Pfam" id="PF08281">
    <property type="entry name" value="Sigma70_r4_2"/>
    <property type="match status" value="1"/>
</dbReference>
<accession>A0A5S4FIT6</accession>
<dbReference type="CDD" id="cd06171">
    <property type="entry name" value="Sigma70_r4"/>
    <property type="match status" value="1"/>
</dbReference>
<evidence type="ECO:0000256" key="3">
    <source>
        <dbReference type="ARBA" id="ARBA00023015"/>
    </source>
</evidence>
<feature type="domain" description="RNA polymerase sigma factor 70 region 4 type 2" evidence="10">
    <location>
        <begin position="173"/>
        <end position="225"/>
    </location>
</feature>
<proteinExistence type="inferred from homology"/>
<dbReference type="InterPro" id="IPR036388">
    <property type="entry name" value="WH-like_DNA-bd_sf"/>
</dbReference>
<dbReference type="Gene3D" id="1.10.10.10">
    <property type="entry name" value="Winged helix-like DNA-binding domain superfamily/Winged helix DNA-binding domain"/>
    <property type="match status" value="1"/>
</dbReference>
<evidence type="ECO:0000313" key="11">
    <source>
        <dbReference type="EMBL" id="TMR19326.1"/>
    </source>
</evidence>
<evidence type="ECO:0000259" key="10">
    <source>
        <dbReference type="Pfam" id="PF08281"/>
    </source>
</evidence>
<dbReference type="GO" id="GO:0003677">
    <property type="term" value="F:DNA binding"/>
    <property type="evidence" value="ECO:0007669"/>
    <property type="project" value="UniProtKB-KW"/>
</dbReference>
<dbReference type="Gene3D" id="1.10.1740.10">
    <property type="match status" value="1"/>
</dbReference>
<evidence type="ECO:0000256" key="8">
    <source>
        <dbReference type="SAM" id="MobiDB-lite"/>
    </source>
</evidence>
<dbReference type="PANTHER" id="PTHR43133">
    <property type="entry name" value="RNA POLYMERASE ECF-TYPE SIGMA FACTO"/>
    <property type="match status" value="1"/>
</dbReference>
<dbReference type="SUPFAM" id="SSF88659">
    <property type="entry name" value="Sigma3 and sigma4 domains of RNA polymerase sigma factors"/>
    <property type="match status" value="1"/>
</dbReference>
<protein>
    <recommendedName>
        <fullName evidence="7">RNA polymerase sigma factor</fullName>
    </recommendedName>
</protein>
<feature type="region of interest" description="Disordered" evidence="8">
    <location>
        <begin position="1"/>
        <end position="41"/>
    </location>
</feature>
<comment type="subunit">
    <text evidence="2">Interacts transiently with the RNA polymerase catalytic core formed by RpoA, RpoB, RpoC and RpoZ (2 alpha, 1 beta, 1 beta' and 1 omega subunit) to form the RNA polymerase holoenzyme that can initiate transcription.</text>
</comment>
<dbReference type="InterPro" id="IPR014305">
    <property type="entry name" value="RNA_pol_sigma-G_actinobac"/>
</dbReference>
<reference evidence="11 12" key="1">
    <citation type="submission" date="2019-05" db="EMBL/GenBank/DDBJ databases">
        <title>Draft genome sequence of Nonomuraea turkmeniaca DSM 43926.</title>
        <authorList>
            <person name="Saricaoglu S."/>
            <person name="Isik K."/>
        </authorList>
    </citation>
    <scope>NUCLEOTIDE SEQUENCE [LARGE SCALE GENOMIC DNA]</scope>
    <source>
        <strain evidence="11 12">DSM 43926</strain>
    </source>
</reference>
<keyword evidence="4 7" id="KW-0731">Sigma factor</keyword>
<dbReference type="PROSITE" id="PS01063">
    <property type="entry name" value="SIGMA70_ECF"/>
    <property type="match status" value="1"/>
</dbReference>
<comment type="caution">
    <text evidence="11">The sequence shown here is derived from an EMBL/GenBank/DDBJ whole genome shotgun (WGS) entry which is preliminary data.</text>
</comment>
<dbReference type="SUPFAM" id="SSF88946">
    <property type="entry name" value="Sigma2 domain of RNA polymerase sigma factors"/>
    <property type="match status" value="1"/>
</dbReference>
<dbReference type="NCBIfam" id="NF006089">
    <property type="entry name" value="PRK08241.1"/>
    <property type="match status" value="1"/>
</dbReference>
<feature type="domain" description="RNA polymerase sigma-70 region 2" evidence="9">
    <location>
        <begin position="51"/>
        <end position="119"/>
    </location>
</feature>
<dbReference type="GO" id="GO:0006352">
    <property type="term" value="P:DNA-templated transcription initiation"/>
    <property type="evidence" value="ECO:0007669"/>
    <property type="project" value="InterPro"/>
</dbReference>
<comment type="similarity">
    <text evidence="1 7">Belongs to the sigma-70 factor family. ECF subfamily.</text>
</comment>
<dbReference type="InterPro" id="IPR014284">
    <property type="entry name" value="RNA_pol_sigma-70_dom"/>
</dbReference>
<dbReference type="NCBIfam" id="TIGR02937">
    <property type="entry name" value="sigma70-ECF"/>
    <property type="match status" value="1"/>
</dbReference>
<gene>
    <name evidence="11" type="ORF">ETD86_20305</name>
</gene>
<evidence type="ECO:0000256" key="7">
    <source>
        <dbReference type="RuleBase" id="RU000716"/>
    </source>
</evidence>
<sequence>MAAASPTPRPRPLGGDSFGRSGWSPLGRLSESRHNRRGRTTVSTIEEFAALAEPYRRELLAHCYRMMGSVHEAEDLVQETYLRAWRGFEEFEGRSSLRTWLYTIATNAYLNERKQRNRRPLPSGLGPASGDPDASLEAASGDVLWLQPIPDTMVTPGPGDPASIVISREQLRLALIASLQKLTPRQRAIYLLREVLEFPAANVAAMLETSVAAVKSSLQRARAALTNVDTAHEKLTELDIQDLLEQYMTAFEKAALERALRKDAALEMVGYSTWFSGLDTCLRHLARVLGSPGTWRMVPVQANGQPAAAAYLRRGDGAYEAFGLAVLTVTSGGISRITVFGKEDLHLGSAYRALCSEVTTRRVVRTAP</sequence>
<keyword evidence="6 7" id="KW-0804">Transcription</keyword>
<dbReference type="OrthoDB" id="3500555at2"/>
<dbReference type="Proteomes" id="UP000309128">
    <property type="component" value="Unassembled WGS sequence"/>
</dbReference>
<evidence type="ECO:0000256" key="1">
    <source>
        <dbReference type="ARBA" id="ARBA00010641"/>
    </source>
</evidence>
<dbReference type="GO" id="GO:0006950">
    <property type="term" value="P:response to stress"/>
    <property type="evidence" value="ECO:0007669"/>
    <property type="project" value="UniProtKB-ARBA"/>
</dbReference>
<evidence type="ECO:0000256" key="6">
    <source>
        <dbReference type="ARBA" id="ARBA00023163"/>
    </source>
</evidence>
<evidence type="ECO:0000256" key="2">
    <source>
        <dbReference type="ARBA" id="ARBA00011344"/>
    </source>
</evidence>
<dbReference type="InterPro" id="IPR032710">
    <property type="entry name" value="NTF2-like_dom_sf"/>
</dbReference>
<dbReference type="InterPro" id="IPR013249">
    <property type="entry name" value="RNA_pol_sigma70_r4_t2"/>
</dbReference>
<evidence type="ECO:0000256" key="4">
    <source>
        <dbReference type="ARBA" id="ARBA00023082"/>
    </source>
</evidence>
<dbReference type="InterPro" id="IPR000838">
    <property type="entry name" value="RNA_pol_sigma70_ECF_CS"/>
</dbReference>
<keyword evidence="5 7" id="KW-0238">DNA-binding</keyword>
<keyword evidence="12" id="KW-1185">Reference proteome</keyword>
<dbReference type="InterPro" id="IPR039425">
    <property type="entry name" value="RNA_pol_sigma-70-like"/>
</dbReference>
<dbReference type="AlphaFoldDB" id="A0A5S4FIT6"/>
<dbReference type="NCBIfam" id="TIGR02960">
    <property type="entry name" value="SigX5"/>
    <property type="match status" value="1"/>
</dbReference>
<name>A0A5S4FIT6_9ACTN</name>
<dbReference type="Gene3D" id="3.10.450.50">
    <property type="match status" value="1"/>
</dbReference>
<feature type="region of interest" description="Disordered" evidence="8">
    <location>
        <begin position="113"/>
        <end position="134"/>
    </location>
</feature>
<evidence type="ECO:0000259" key="9">
    <source>
        <dbReference type="Pfam" id="PF04542"/>
    </source>
</evidence>
<dbReference type="EMBL" id="VCKY01000064">
    <property type="protein sequence ID" value="TMR19326.1"/>
    <property type="molecule type" value="Genomic_DNA"/>
</dbReference>
<evidence type="ECO:0000256" key="5">
    <source>
        <dbReference type="ARBA" id="ARBA00023125"/>
    </source>
</evidence>
<dbReference type="PANTHER" id="PTHR43133:SF65">
    <property type="entry name" value="ECF RNA POLYMERASE SIGMA FACTOR SIGG"/>
    <property type="match status" value="1"/>
</dbReference>
<organism evidence="11 12">
    <name type="scientific">Nonomuraea turkmeniaca</name>
    <dbReference type="NCBI Taxonomy" id="103838"/>
    <lineage>
        <taxon>Bacteria</taxon>
        <taxon>Bacillati</taxon>
        <taxon>Actinomycetota</taxon>
        <taxon>Actinomycetes</taxon>
        <taxon>Streptosporangiales</taxon>
        <taxon>Streptosporangiaceae</taxon>
        <taxon>Nonomuraea</taxon>
    </lineage>
</organism>
<dbReference type="InterPro" id="IPR013324">
    <property type="entry name" value="RNA_pol_sigma_r3/r4-like"/>
</dbReference>
<dbReference type="InterPro" id="IPR007627">
    <property type="entry name" value="RNA_pol_sigma70_r2"/>
</dbReference>
<dbReference type="GO" id="GO:0016987">
    <property type="term" value="F:sigma factor activity"/>
    <property type="evidence" value="ECO:0007669"/>
    <property type="project" value="UniProtKB-KW"/>
</dbReference>
<dbReference type="InterPro" id="IPR013325">
    <property type="entry name" value="RNA_pol_sigma_r2"/>
</dbReference>
<dbReference type="Pfam" id="PF04542">
    <property type="entry name" value="Sigma70_r2"/>
    <property type="match status" value="1"/>
</dbReference>
<evidence type="ECO:0000313" key="12">
    <source>
        <dbReference type="Proteomes" id="UP000309128"/>
    </source>
</evidence>